<dbReference type="Proteomes" id="UP001500340">
    <property type="component" value="Unassembled WGS sequence"/>
</dbReference>
<gene>
    <name evidence="2" type="ORF">GCM10008933_10370</name>
</gene>
<dbReference type="EMBL" id="BAAACX010000006">
    <property type="protein sequence ID" value="GAA0381134.1"/>
    <property type="molecule type" value="Genomic_DNA"/>
</dbReference>
<dbReference type="Pfam" id="PF13280">
    <property type="entry name" value="WYL"/>
    <property type="match status" value="1"/>
</dbReference>
<dbReference type="PANTHER" id="PTHR34580:SF3">
    <property type="entry name" value="PROTEIN PAFB"/>
    <property type="match status" value="1"/>
</dbReference>
<protein>
    <recommendedName>
        <fullName evidence="1">WYL domain-containing protein</fullName>
    </recommendedName>
</protein>
<dbReference type="InterPro" id="IPR026881">
    <property type="entry name" value="WYL_dom"/>
</dbReference>
<keyword evidence="3" id="KW-1185">Reference proteome</keyword>
<accession>A0ABP3HUX9</accession>
<evidence type="ECO:0000313" key="2">
    <source>
        <dbReference type="EMBL" id="GAA0381134.1"/>
    </source>
</evidence>
<feature type="domain" description="WYL" evidence="1">
    <location>
        <begin position="134"/>
        <end position="201"/>
    </location>
</feature>
<dbReference type="PROSITE" id="PS52050">
    <property type="entry name" value="WYL"/>
    <property type="match status" value="1"/>
</dbReference>
<dbReference type="InterPro" id="IPR051534">
    <property type="entry name" value="CBASS_pafABC_assoc_protein"/>
</dbReference>
<reference evidence="3" key="1">
    <citation type="journal article" date="2019" name="Int. J. Syst. Evol. Microbiol.">
        <title>The Global Catalogue of Microorganisms (GCM) 10K type strain sequencing project: providing services to taxonomists for standard genome sequencing and annotation.</title>
        <authorList>
            <consortium name="The Broad Institute Genomics Platform"/>
            <consortium name="The Broad Institute Genome Sequencing Center for Infectious Disease"/>
            <person name="Wu L."/>
            <person name="Ma J."/>
        </authorList>
    </citation>
    <scope>NUCLEOTIDE SEQUENCE [LARGE SCALE GENOMIC DNA]</scope>
    <source>
        <strain evidence="3">JCM 12774</strain>
    </source>
</reference>
<evidence type="ECO:0000313" key="3">
    <source>
        <dbReference type="Proteomes" id="UP001500340"/>
    </source>
</evidence>
<sequence>MSHMHRIHWFDQRIREGKYPNSGHIAEQFEISRRQAQRDIEYMTSSLRAPLLYIARHRGYCYEDKTYVLPHLYMTEEEQKVLKYLAYRYRQYDYDNGETIQRIAHVLDRFTAGNEDDTSSRLPQFELNPRIIQNFEKLSQAIKDAAKVDLIYLDDEGGPQHARMYPLQFISRYNADYVVVYCELERQQLMLRLDRLLQVQVLKERFELDFAMDMDAVNRHYTPRRKPFVACVILANPHAEHSWYGYRIVAQHELEHEVEFYDTDAFLQHLLTTPWISLKSPKWLRQKLMVRCQQTIERLQNEE</sequence>
<evidence type="ECO:0000259" key="1">
    <source>
        <dbReference type="Pfam" id="PF13280"/>
    </source>
</evidence>
<name>A0ABP3HUX9_9BACL</name>
<dbReference type="PANTHER" id="PTHR34580">
    <property type="match status" value="1"/>
</dbReference>
<organism evidence="2 3">
    <name type="scientific">Paenibacillus motobuensis</name>
    <dbReference type="NCBI Taxonomy" id="295324"/>
    <lineage>
        <taxon>Bacteria</taxon>
        <taxon>Bacillati</taxon>
        <taxon>Bacillota</taxon>
        <taxon>Bacilli</taxon>
        <taxon>Bacillales</taxon>
        <taxon>Paenibacillaceae</taxon>
        <taxon>Paenibacillus</taxon>
    </lineage>
</organism>
<proteinExistence type="predicted"/>
<comment type="caution">
    <text evidence="2">The sequence shown here is derived from an EMBL/GenBank/DDBJ whole genome shotgun (WGS) entry which is preliminary data.</text>
</comment>